<evidence type="ECO:0000313" key="4">
    <source>
        <dbReference type="Proteomes" id="UP000308671"/>
    </source>
</evidence>
<dbReference type="Proteomes" id="UP000308671">
    <property type="component" value="Unassembled WGS sequence"/>
</dbReference>
<reference evidence="3 4" key="1">
    <citation type="submission" date="2017-12" db="EMBL/GenBank/DDBJ databases">
        <title>Comparative genomics of Botrytis spp.</title>
        <authorList>
            <person name="Valero-Jimenez C.A."/>
            <person name="Tapia P."/>
            <person name="Veloso J."/>
            <person name="Silva-Moreno E."/>
            <person name="Staats M."/>
            <person name="Valdes J.H."/>
            <person name="Van Kan J.A.L."/>
        </authorList>
    </citation>
    <scope>NUCLEOTIDE SEQUENCE [LARGE SCALE GENOMIC DNA]</scope>
    <source>
        <strain evidence="3 4">MUCL435</strain>
    </source>
</reference>
<feature type="domain" description="OTU" evidence="2">
    <location>
        <begin position="215"/>
        <end position="346"/>
    </location>
</feature>
<feature type="compositionally biased region" description="Basic and acidic residues" evidence="1">
    <location>
        <begin position="487"/>
        <end position="499"/>
    </location>
</feature>
<feature type="region of interest" description="Disordered" evidence="1">
    <location>
        <begin position="121"/>
        <end position="156"/>
    </location>
</feature>
<gene>
    <name evidence="3" type="ORF">BGAL_0057g00120</name>
</gene>
<dbReference type="OrthoDB" id="3540583at2759"/>
<comment type="caution">
    <text evidence="3">The sequence shown here is derived from an EMBL/GenBank/DDBJ whole genome shotgun (WGS) entry which is preliminary data.</text>
</comment>
<dbReference type="InterPro" id="IPR003323">
    <property type="entry name" value="OTU_dom"/>
</dbReference>
<feature type="compositionally biased region" description="Basic residues" evidence="1">
    <location>
        <begin position="594"/>
        <end position="610"/>
    </location>
</feature>
<accession>A0A4S8R877</accession>
<dbReference type="Gene3D" id="3.90.70.80">
    <property type="match status" value="1"/>
</dbReference>
<keyword evidence="4" id="KW-1185">Reference proteome</keyword>
<dbReference type="PROSITE" id="PS50802">
    <property type="entry name" value="OTU"/>
    <property type="match status" value="1"/>
</dbReference>
<feature type="compositionally biased region" description="Basic and acidic residues" evidence="1">
    <location>
        <begin position="141"/>
        <end position="151"/>
    </location>
</feature>
<dbReference type="CDD" id="cd22744">
    <property type="entry name" value="OTU"/>
    <property type="match status" value="1"/>
</dbReference>
<organism evidence="3 4">
    <name type="scientific">Botrytis galanthina</name>
    <dbReference type="NCBI Taxonomy" id="278940"/>
    <lineage>
        <taxon>Eukaryota</taxon>
        <taxon>Fungi</taxon>
        <taxon>Dikarya</taxon>
        <taxon>Ascomycota</taxon>
        <taxon>Pezizomycotina</taxon>
        <taxon>Leotiomycetes</taxon>
        <taxon>Helotiales</taxon>
        <taxon>Sclerotiniaceae</taxon>
        <taxon>Botrytis</taxon>
    </lineage>
</organism>
<dbReference type="EMBL" id="PQXL01000057">
    <property type="protein sequence ID" value="THV53172.1"/>
    <property type="molecule type" value="Genomic_DNA"/>
</dbReference>
<sequence length="610" mass="70436">MNEEELARVLRRDPNINVVRPPRQRPELTQPLKWALPTPHTLKQQKHPRFKTLRTTEPLRWIPQEHIKSAWPLLPQRPPVFPELPAKRYSLEQFEIDEARNRQRKETRKAQKEAALARIVPPPAPRPEIMPLSPQAARAPRPKDPNTETARKKWPGPGDWEFRWRHNLRKDANMAIRDSIPDNMYEPPIVRSMPNRIPINKNLKVQIPFMENTIFYPSRIPGSGDCFFGSVSMALYGTTLYWHYTKYCHLWFFRYVLTHPEHPRYDSYWHLNSFGDSDGDTNMWQRLNTPQAWQTSALFNITADIYNLFVVLYEAPNVIDLFGQYNATHMFFHLINQNHYESLIPENNEIQFPFPDGVMINPRPGRTKVRPFGSGRNIVPPPIALPVIPLPSLMDMTRVLGINTAEGALDIELVKTGLRRERKLAHERNDPTEIKWWVEAEAKDKEEEKKAEEKRIADVAKANPPKKVTLPTNEELAANLAKVLAQKKPEHGKVTKPDPDNPNSKKIPKKTFVNLNSDDEDNDLDEAKNLKPQDQYTPGGTKKKRKRTGFGPDYSSSSDDDEDSDTLETAKKTSKKSPKVKPQKTPGNPDKKIPSKPHKTGRTPKRPPRW</sequence>
<dbReference type="AlphaFoldDB" id="A0A4S8R877"/>
<proteinExistence type="predicted"/>
<feature type="compositionally biased region" description="Basic residues" evidence="1">
    <location>
        <begin position="572"/>
        <end position="582"/>
    </location>
</feature>
<protein>
    <recommendedName>
        <fullName evidence="2">OTU domain-containing protein</fullName>
    </recommendedName>
</protein>
<feature type="compositionally biased region" description="Basic and acidic residues" evidence="1">
    <location>
        <begin position="443"/>
        <end position="458"/>
    </location>
</feature>
<feature type="region of interest" description="Disordered" evidence="1">
    <location>
        <begin position="443"/>
        <end position="472"/>
    </location>
</feature>
<evidence type="ECO:0000259" key="2">
    <source>
        <dbReference type="PROSITE" id="PS50802"/>
    </source>
</evidence>
<evidence type="ECO:0000313" key="3">
    <source>
        <dbReference type="EMBL" id="THV53172.1"/>
    </source>
</evidence>
<evidence type="ECO:0000256" key="1">
    <source>
        <dbReference type="SAM" id="MobiDB-lite"/>
    </source>
</evidence>
<name>A0A4S8R877_9HELO</name>
<feature type="region of interest" description="Disordered" evidence="1">
    <location>
        <begin position="485"/>
        <end position="610"/>
    </location>
</feature>